<dbReference type="GO" id="GO:0071222">
    <property type="term" value="P:cellular response to lipopolysaccharide"/>
    <property type="evidence" value="ECO:0007669"/>
    <property type="project" value="TreeGrafter"/>
</dbReference>
<gene>
    <name evidence="10" type="primary">LOC103728340</name>
</gene>
<proteinExistence type="inferred from homology"/>
<dbReference type="PANTHER" id="PTHR11876">
    <property type="entry name" value="ALPHA-DEFENSIN 1"/>
    <property type="match status" value="1"/>
</dbReference>
<dbReference type="GO" id="GO:0005615">
    <property type="term" value="C:extracellular space"/>
    <property type="evidence" value="ECO:0007669"/>
    <property type="project" value="InterPro"/>
</dbReference>
<dbReference type="GO" id="GO:0002227">
    <property type="term" value="P:innate immune response in mucosa"/>
    <property type="evidence" value="ECO:0007669"/>
    <property type="project" value="TreeGrafter"/>
</dbReference>
<dbReference type="GO" id="GO:0050829">
    <property type="term" value="P:defense response to Gram-negative bacterium"/>
    <property type="evidence" value="ECO:0007669"/>
    <property type="project" value="TreeGrafter"/>
</dbReference>
<dbReference type="PANTHER" id="PTHR11876:SF2">
    <property type="entry name" value="ALPHA-DEFENSIN 1-RELATED"/>
    <property type="match status" value="1"/>
</dbReference>
<evidence type="ECO:0000256" key="2">
    <source>
        <dbReference type="ARBA" id="ARBA00006519"/>
    </source>
</evidence>
<feature type="chain" id="PRO_5034220287" evidence="8">
    <location>
        <begin position="20"/>
        <end position="62"/>
    </location>
</feature>
<dbReference type="Proteomes" id="UP000694381">
    <property type="component" value="Unassembled WGS sequence"/>
</dbReference>
<keyword evidence="4" id="KW-0929">Antimicrobial</keyword>
<dbReference type="GO" id="GO:0031012">
    <property type="term" value="C:extracellular matrix"/>
    <property type="evidence" value="ECO:0007669"/>
    <property type="project" value="TreeGrafter"/>
</dbReference>
<evidence type="ECO:0000313" key="10">
    <source>
        <dbReference type="Ensembl" id="ENSNGAP00000026692.1"/>
    </source>
</evidence>
<name>A0A8C6S3S9_NANGA</name>
<feature type="region of interest" description="Disordered" evidence="7">
    <location>
        <begin position="18"/>
        <end position="62"/>
    </location>
</feature>
<evidence type="ECO:0000256" key="8">
    <source>
        <dbReference type="SAM" id="SignalP"/>
    </source>
</evidence>
<dbReference type="GeneTree" id="ENSGT00940000153268"/>
<comment type="subcellular location">
    <subcellularLocation>
        <location evidence="1">Secreted</location>
    </subcellularLocation>
</comment>
<dbReference type="PIRSF" id="PIRSF001875">
    <property type="entry name" value="Alpha-defensin"/>
    <property type="match status" value="1"/>
</dbReference>
<reference evidence="10" key="1">
    <citation type="submission" date="2025-08" db="UniProtKB">
        <authorList>
            <consortium name="Ensembl"/>
        </authorList>
    </citation>
    <scope>IDENTIFICATION</scope>
</reference>
<keyword evidence="6" id="KW-0211">Defensin</keyword>
<dbReference type="GO" id="GO:0051673">
    <property type="term" value="P:disruption of plasma membrane integrity in another organism"/>
    <property type="evidence" value="ECO:0007669"/>
    <property type="project" value="TreeGrafter"/>
</dbReference>
<evidence type="ECO:0000256" key="1">
    <source>
        <dbReference type="ARBA" id="ARBA00004613"/>
    </source>
</evidence>
<evidence type="ECO:0000256" key="3">
    <source>
        <dbReference type="ARBA" id="ARBA00022525"/>
    </source>
</evidence>
<dbReference type="OMA" id="FAGWCNI"/>
<sequence>MRTLVLLAALLLLTFQAQADPLPGAAEETPDEEQPGDEDQDMDISFGDPESSALQHRSGRRL</sequence>
<keyword evidence="3" id="KW-0964">Secreted</keyword>
<evidence type="ECO:0000256" key="6">
    <source>
        <dbReference type="ARBA" id="ARBA00022940"/>
    </source>
</evidence>
<protein>
    <submittedName>
        <fullName evidence="10">Alpha-defensin 9-like</fullName>
    </submittedName>
</protein>
<evidence type="ECO:0000313" key="11">
    <source>
        <dbReference type="Proteomes" id="UP000694381"/>
    </source>
</evidence>
<dbReference type="InterPro" id="IPR016327">
    <property type="entry name" value="Alpha-defensin"/>
</dbReference>
<dbReference type="GO" id="GO:0050830">
    <property type="term" value="P:defense response to Gram-positive bacterium"/>
    <property type="evidence" value="ECO:0007669"/>
    <property type="project" value="TreeGrafter"/>
</dbReference>
<evidence type="ECO:0000256" key="4">
    <source>
        <dbReference type="ARBA" id="ARBA00022529"/>
    </source>
</evidence>
<dbReference type="InterPro" id="IPR002366">
    <property type="entry name" value="Alpha-defensin_N"/>
</dbReference>
<dbReference type="SMART" id="SM01418">
    <property type="entry name" value="Defensin_propep"/>
    <property type="match status" value="1"/>
</dbReference>
<feature type="domain" description="Alpha-defensin N-terminal" evidence="9">
    <location>
        <begin position="1"/>
        <end position="51"/>
    </location>
</feature>
<evidence type="ECO:0000259" key="9">
    <source>
        <dbReference type="SMART" id="SM01418"/>
    </source>
</evidence>
<feature type="compositionally biased region" description="Acidic residues" evidence="7">
    <location>
        <begin position="28"/>
        <end position="42"/>
    </location>
</feature>
<dbReference type="Ensembl" id="ENSNGAT00000032426.1">
    <property type="protein sequence ID" value="ENSNGAP00000026692.1"/>
    <property type="gene ID" value="ENSNGAG00000024262.1"/>
</dbReference>
<dbReference type="GO" id="GO:0019731">
    <property type="term" value="P:antibacterial humoral response"/>
    <property type="evidence" value="ECO:0007669"/>
    <property type="project" value="TreeGrafter"/>
</dbReference>
<evidence type="ECO:0000256" key="5">
    <source>
        <dbReference type="ARBA" id="ARBA00022729"/>
    </source>
</evidence>
<dbReference type="AlphaFoldDB" id="A0A8C6S3S9"/>
<keyword evidence="11" id="KW-1185">Reference proteome</keyword>
<feature type="signal peptide" evidence="8">
    <location>
        <begin position="1"/>
        <end position="19"/>
    </location>
</feature>
<evidence type="ECO:0000256" key="7">
    <source>
        <dbReference type="SAM" id="MobiDB-lite"/>
    </source>
</evidence>
<dbReference type="GO" id="GO:0061844">
    <property type="term" value="P:antimicrobial humoral immune response mediated by antimicrobial peptide"/>
    <property type="evidence" value="ECO:0007669"/>
    <property type="project" value="TreeGrafter"/>
</dbReference>
<keyword evidence="5 8" id="KW-0732">Signal</keyword>
<dbReference type="Pfam" id="PF00879">
    <property type="entry name" value="Defensin_propep"/>
    <property type="match status" value="1"/>
</dbReference>
<organism evidence="10 11">
    <name type="scientific">Nannospalax galili</name>
    <name type="common">Northern Israeli blind subterranean mole rat</name>
    <name type="synonym">Spalax galili</name>
    <dbReference type="NCBI Taxonomy" id="1026970"/>
    <lineage>
        <taxon>Eukaryota</taxon>
        <taxon>Metazoa</taxon>
        <taxon>Chordata</taxon>
        <taxon>Craniata</taxon>
        <taxon>Vertebrata</taxon>
        <taxon>Euteleostomi</taxon>
        <taxon>Mammalia</taxon>
        <taxon>Eutheria</taxon>
        <taxon>Euarchontoglires</taxon>
        <taxon>Glires</taxon>
        <taxon>Rodentia</taxon>
        <taxon>Myomorpha</taxon>
        <taxon>Muroidea</taxon>
        <taxon>Spalacidae</taxon>
        <taxon>Spalacinae</taxon>
        <taxon>Nannospalax</taxon>
    </lineage>
</organism>
<comment type="similarity">
    <text evidence="2">Belongs to the alpha-defensin family.</text>
</comment>
<reference evidence="10" key="2">
    <citation type="submission" date="2025-09" db="UniProtKB">
        <authorList>
            <consortium name="Ensembl"/>
        </authorList>
    </citation>
    <scope>IDENTIFICATION</scope>
</reference>
<accession>A0A8C6S3S9</accession>